<accession>A0ABD3QRP8</accession>
<proteinExistence type="predicted"/>
<gene>
    <name evidence="2" type="ORF">ACHAW5_001967</name>
</gene>
<feature type="signal peptide" evidence="1">
    <location>
        <begin position="1"/>
        <end position="23"/>
    </location>
</feature>
<evidence type="ECO:0000313" key="3">
    <source>
        <dbReference type="Proteomes" id="UP001530315"/>
    </source>
</evidence>
<reference evidence="2 3" key="1">
    <citation type="submission" date="2024-10" db="EMBL/GenBank/DDBJ databases">
        <title>Updated reference genomes for cyclostephanoid diatoms.</title>
        <authorList>
            <person name="Roberts W.R."/>
            <person name="Alverson A.J."/>
        </authorList>
    </citation>
    <scope>NUCLEOTIDE SEQUENCE [LARGE SCALE GENOMIC DNA]</scope>
    <source>
        <strain evidence="2 3">AJA276-08</strain>
    </source>
</reference>
<dbReference type="EMBL" id="JALLAZ020000123">
    <property type="protein sequence ID" value="KAL3803103.1"/>
    <property type="molecule type" value="Genomic_DNA"/>
</dbReference>
<evidence type="ECO:0000313" key="2">
    <source>
        <dbReference type="EMBL" id="KAL3803103.1"/>
    </source>
</evidence>
<sequence>MKRSPGSSFLFVILAALLVCAHSKPIMSSSSTTTTPVLAPDHDKNDGAVVEYRREGGKRGLGRAVVDWGLSRIDRVLHGDVSVSELMSAFVNNGLHERENRSGEDSTVGFKELIGLRNRIERGCLRANDEDERSLCVSRGMEIRDRIVDLRNRRSRSANAIRRYEGMIEWCASYGNWFC</sequence>
<dbReference type="AlphaFoldDB" id="A0ABD3QRP8"/>
<feature type="chain" id="PRO_5044771282" evidence="1">
    <location>
        <begin position="24"/>
        <end position="179"/>
    </location>
</feature>
<protein>
    <submittedName>
        <fullName evidence="2">Uncharacterized protein</fullName>
    </submittedName>
</protein>
<name>A0ABD3QRP8_9STRA</name>
<keyword evidence="3" id="KW-1185">Reference proteome</keyword>
<evidence type="ECO:0000256" key="1">
    <source>
        <dbReference type="SAM" id="SignalP"/>
    </source>
</evidence>
<comment type="caution">
    <text evidence="2">The sequence shown here is derived from an EMBL/GenBank/DDBJ whole genome shotgun (WGS) entry which is preliminary data.</text>
</comment>
<keyword evidence="1" id="KW-0732">Signal</keyword>
<organism evidence="2 3">
    <name type="scientific">Stephanodiscus triporus</name>
    <dbReference type="NCBI Taxonomy" id="2934178"/>
    <lineage>
        <taxon>Eukaryota</taxon>
        <taxon>Sar</taxon>
        <taxon>Stramenopiles</taxon>
        <taxon>Ochrophyta</taxon>
        <taxon>Bacillariophyta</taxon>
        <taxon>Coscinodiscophyceae</taxon>
        <taxon>Thalassiosirophycidae</taxon>
        <taxon>Stephanodiscales</taxon>
        <taxon>Stephanodiscaceae</taxon>
        <taxon>Stephanodiscus</taxon>
    </lineage>
</organism>
<dbReference type="Proteomes" id="UP001530315">
    <property type="component" value="Unassembled WGS sequence"/>
</dbReference>